<evidence type="ECO:0000313" key="1">
    <source>
        <dbReference type="EMBL" id="GMA86247.1"/>
    </source>
</evidence>
<sequence length="163" mass="16990">MTGTASVVVLLSWWSFSRTDSLGGPAVPIPGFPDDAVDEHGFPRWIAHLGDMNSNHLLHVVRGLSPEPALRLVGGGEEVRHLEPGSLAADGGEDGGSRVHAAVGAHRRADLLIAGTRGDWTFVYDPTGQTFEAAEGLSAEDRLAVSATSSISATASLQARGGR</sequence>
<proteinExistence type="predicted"/>
<reference evidence="2" key="1">
    <citation type="journal article" date="2019" name="Int. J. Syst. Evol. Microbiol.">
        <title>The Global Catalogue of Microorganisms (GCM) 10K type strain sequencing project: providing services to taxonomists for standard genome sequencing and annotation.</title>
        <authorList>
            <consortium name="The Broad Institute Genomics Platform"/>
            <consortium name="The Broad Institute Genome Sequencing Center for Infectious Disease"/>
            <person name="Wu L."/>
            <person name="Ma J."/>
        </authorList>
    </citation>
    <scope>NUCLEOTIDE SEQUENCE [LARGE SCALE GENOMIC DNA]</scope>
    <source>
        <strain evidence="2">NBRC 108730</strain>
    </source>
</reference>
<evidence type="ECO:0000313" key="2">
    <source>
        <dbReference type="Proteomes" id="UP001157017"/>
    </source>
</evidence>
<name>A0ABQ6JDI1_9ACTN</name>
<evidence type="ECO:0008006" key="3">
    <source>
        <dbReference type="Google" id="ProtNLM"/>
    </source>
</evidence>
<dbReference type="Proteomes" id="UP001157017">
    <property type="component" value="Unassembled WGS sequence"/>
</dbReference>
<protein>
    <recommendedName>
        <fullName evidence="3">BPP domain-containing protein</fullName>
    </recommendedName>
</protein>
<keyword evidence="2" id="KW-1185">Reference proteome</keyword>
<comment type="caution">
    <text evidence="1">The sequence shown here is derived from an EMBL/GenBank/DDBJ whole genome shotgun (WGS) entry which is preliminary data.</text>
</comment>
<accession>A0ABQ6JDI1</accession>
<organism evidence="1 2">
    <name type="scientific">Angustibacter aerolatus</name>
    <dbReference type="NCBI Taxonomy" id="1162965"/>
    <lineage>
        <taxon>Bacteria</taxon>
        <taxon>Bacillati</taxon>
        <taxon>Actinomycetota</taxon>
        <taxon>Actinomycetes</taxon>
        <taxon>Kineosporiales</taxon>
        <taxon>Kineosporiaceae</taxon>
    </lineage>
</organism>
<dbReference type="EMBL" id="BSUZ01000001">
    <property type="protein sequence ID" value="GMA86247.1"/>
    <property type="molecule type" value="Genomic_DNA"/>
</dbReference>
<gene>
    <name evidence="1" type="ORF">GCM10025868_14970</name>
</gene>